<dbReference type="AlphaFoldDB" id="A0A1G6U3N9"/>
<keyword evidence="3" id="KW-0378">Hydrolase</keyword>
<sequence>MPKINVYLPDDLAEAVKATGVPVSAICQRALEQSVKRVAAIRATVLGDLDADDPTARLSQFTERTRAVLRLAIERARADGSAAVGTEHLLHGILAEGGNLALQVLRVLEIDPGQVARALADAGSGRAGDATRFSGPAANAVELAVTEAISLGHNYVGCEHLLLGLVGEPEGTAGSVLRSLGVDLRSTRRTVEAALSGYTHLRAQSGGGSDAAAAIAAVVQRELRPVLDRLDRLEQRGV</sequence>
<dbReference type="Gene3D" id="1.10.1780.10">
    <property type="entry name" value="Clp, N-terminal domain"/>
    <property type="match status" value="2"/>
</dbReference>
<dbReference type="PANTHER" id="PTHR47016:SF5">
    <property type="entry name" value="CLP DOMAIN SUPERFAMILY PROTEIN"/>
    <property type="match status" value="1"/>
</dbReference>
<protein>
    <submittedName>
        <fullName evidence="3">ATP-dependent Clp protease ATP-binding subunit ClpC</fullName>
    </submittedName>
</protein>
<dbReference type="EMBL" id="FMZZ01000010">
    <property type="protein sequence ID" value="SDD35901.1"/>
    <property type="molecule type" value="Genomic_DNA"/>
</dbReference>
<dbReference type="SUPFAM" id="SSF81923">
    <property type="entry name" value="Double Clp-N motif"/>
    <property type="match status" value="2"/>
</dbReference>
<gene>
    <name evidence="3" type="ORF">SAMN05216174_11089</name>
</gene>
<keyword evidence="3" id="KW-0645">Protease</keyword>
<reference evidence="4" key="1">
    <citation type="submission" date="2016-10" db="EMBL/GenBank/DDBJ databases">
        <authorList>
            <person name="Varghese N."/>
            <person name="Submissions S."/>
        </authorList>
    </citation>
    <scope>NUCLEOTIDE SEQUENCE [LARGE SCALE GENOMIC DNA]</scope>
    <source>
        <strain evidence="4">IBRC-M 10403</strain>
    </source>
</reference>
<dbReference type="InterPro" id="IPR004176">
    <property type="entry name" value="Clp_R_N"/>
</dbReference>
<dbReference type="Proteomes" id="UP000199501">
    <property type="component" value="Unassembled WGS sequence"/>
</dbReference>
<evidence type="ECO:0000313" key="3">
    <source>
        <dbReference type="EMBL" id="SDD35901.1"/>
    </source>
</evidence>
<accession>A0A1G6U3N9</accession>
<name>A0A1G6U3N9_9PSEU</name>
<keyword evidence="4" id="KW-1185">Reference proteome</keyword>
<dbReference type="GO" id="GO:0005524">
    <property type="term" value="F:ATP binding"/>
    <property type="evidence" value="ECO:0007669"/>
    <property type="project" value="UniProtKB-KW"/>
</dbReference>
<keyword evidence="3" id="KW-0547">Nucleotide-binding</keyword>
<dbReference type="OrthoDB" id="3290891at2"/>
<dbReference type="PANTHER" id="PTHR47016">
    <property type="entry name" value="ATP-DEPENDENT CLP PROTEASE ATP-BINDING SUBUNIT CLPT1, CHLOROPLASTIC"/>
    <property type="match status" value="1"/>
</dbReference>
<dbReference type="STRING" id="1271860.SAMN05216174_11089"/>
<keyword evidence="1" id="KW-0677">Repeat</keyword>
<dbReference type="GO" id="GO:0008233">
    <property type="term" value="F:peptidase activity"/>
    <property type="evidence" value="ECO:0007669"/>
    <property type="project" value="UniProtKB-KW"/>
</dbReference>
<evidence type="ECO:0000256" key="1">
    <source>
        <dbReference type="PROSITE-ProRule" id="PRU01251"/>
    </source>
</evidence>
<dbReference type="RefSeq" id="WP_091453376.1">
    <property type="nucleotide sequence ID" value="NZ_FMZZ01000010.1"/>
</dbReference>
<feature type="domain" description="Clp R" evidence="2">
    <location>
        <begin position="58"/>
        <end position="197"/>
    </location>
</feature>
<evidence type="ECO:0000259" key="2">
    <source>
        <dbReference type="PROSITE" id="PS51903"/>
    </source>
</evidence>
<evidence type="ECO:0000313" key="4">
    <source>
        <dbReference type="Proteomes" id="UP000199501"/>
    </source>
</evidence>
<keyword evidence="3" id="KW-0067">ATP-binding</keyword>
<dbReference type="InterPro" id="IPR036628">
    <property type="entry name" value="Clp_N_dom_sf"/>
</dbReference>
<dbReference type="InterPro" id="IPR044217">
    <property type="entry name" value="CLPT1/2"/>
</dbReference>
<dbReference type="PROSITE" id="PS51903">
    <property type="entry name" value="CLP_R"/>
    <property type="match status" value="1"/>
</dbReference>
<dbReference type="Pfam" id="PF02861">
    <property type="entry name" value="Clp_N"/>
    <property type="match status" value="2"/>
</dbReference>
<dbReference type="GO" id="GO:0006508">
    <property type="term" value="P:proteolysis"/>
    <property type="evidence" value="ECO:0007669"/>
    <property type="project" value="UniProtKB-KW"/>
</dbReference>
<proteinExistence type="predicted"/>
<organism evidence="3 4">
    <name type="scientific">Actinokineospora iranica</name>
    <dbReference type="NCBI Taxonomy" id="1271860"/>
    <lineage>
        <taxon>Bacteria</taxon>
        <taxon>Bacillati</taxon>
        <taxon>Actinomycetota</taxon>
        <taxon>Actinomycetes</taxon>
        <taxon>Pseudonocardiales</taxon>
        <taxon>Pseudonocardiaceae</taxon>
        <taxon>Actinokineospora</taxon>
    </lineage>
</organism>